<organism evidence="2">
    <name type="scientific">marine sediment metagenome</name>
    <dbReference type="NCBI Taxonomy" id="412755"/>
    <lineage>
        <taxon>unclassified sequences</taxon>
        <taxon>metagenomes</taxon>
        <taxon>ecological metagenomes</taxon>
    </lineage>
</organism>
<name>A0A0F9DM41_9ZZZZ</name>
<comment type="caution">
    <text evidence="2">The sequence shown here is derived from an EMBL/GenBank/DDBJ whole genome shotgun (WGS) entry which is preliminary data.</text>
</comment>
<evidence type="ECO:0000256" key="1">
    <source>
        <dbReference type="SAM" id="Phobius"/>
    </source>
</evidence>
<reference evidence="2" key="1">
    <citation type="journal article" date="2015" name="Nature">
        <title>Complex archaea that bridge the gap between prokaryotes and eukaryotes.</title>
        <authorList>
            <person name="Spang A."/>
            <person name="Saw J.H."/>
            <person name="Jorgensen S.L."/>
            <person name="Zaremba-Niedzwiedzka K."/>
            <person name="Martijn J."/>
            <person name="Lind A.E."/>
            <person name="van Eijk R."/>
            <person name="Schleper C."/>
            <person name="Guy L."/>
            <person name="Ettema T.J."/>
        </authorList>
    </citation>
    <scope>NUCLEOTIDE SEQUENCE</scope>
</reference>
<keyword evidence="1" id="KW-0812">Transmembrane</keyword>
<dbReference type="AlphaFoldDB" id="A0A0F9DM41"/>
<keyword evidence="1" id="KW-0472">Membrane</keyword>
<proteinExistence type="predicted"/>
<evidence type="ECO:0000313" key="2">
    <source>
        <dbReference type="EMBL" id="KKL18756.1"/>
    </source>
</evidence>
<sequence length="126" mass="13312">MVQLAVNLTPLLTGVQGTLYLISGETVYPLYDLPPSIDGFISFGISVSDPMADFAIIFPEQTIEGVTYGETASTFFNLVTNALVNVILTPKADIPPPPEVPPMTGLGLGLLVAVVAGVFIFGKKKK</sequence>
<feature type="transmembrane region" description="Helical" evidence="1">
    <location>
        <begin position="103"/>
        <end position="122"/>
    </location>
</feature>
<dbReference type="EMBL" id="LAZR01038749">
    <property type="protein sequence ID" value="KKL18756.1"/>
    <property type="molecule type" value="Genomic_DNA"/>
</dbReference>
<keyword evidence="1" id="KW-1133">Transmembrane helix</keyword>
<accession>A0A0F9DM41</accession>
<protein>
    <submittedName>
        <fullName evidence="2">Uncharacterized protein</fullName>
    </submittedName>
</protein>
<gene>
    <name evidence="2" type="ORF">LCGC14_2472350</name>
</gene>